<dbReference type="Pfam" id="PF01266">
    <property type="entry name" value="DAO"/>
    <property type="match status" value="1"/>
</dbReference>
<keyword evidence="4" id="KW-0560">Oxidoreductase</keyword>
<comment type="cofactor">
    <cofactor evidence="1">
        <name>FAD</name>
        <dbReference type="ChEBI" id="CHEBI:57692"/>
    </cofactor>
</comment>
<dbReference type="PANTHER" id="PTHR10961:SF7">
    <property type="entry name" value="FAD DEPENDENT OXIDOREDUCTASE DOMAIN-CONTAINING PROTEIN"/>
    <property type="match status" value="1"/>
</dbReference>
<feature type="domain" description="FAD dependent oxidoreductase" evidence="6">
    <location>
        <begin position="11"/>
        <end position="369"/>
    </location>
</feature>
<dbReference type="InterPro" id="IPR036188">
    <property type="entry name" value="FAD/NAD-bd_sf"/>
</dbReference>
<evidence type="ECO:0000256" key="5">
    <source>
        <dbReference type="SAM" id="Phobius"/>
    </source>
</evidence>
<dbReference type="Gene3D" id="3.30.9.10">
    <property type="entry name" value="D-Amino Acid Oxidase, subunit A, domain 2"/>
    <property type="match status" value="1"/>
</dbReference>
<accession>A0AAE8HBF9</accession>
<organism evidence="7 8">
    <name type="scientific">Pseudomonas rhodesiae</name>
    <dbReference type="NCBI Taxonomy" id="76760"/>
    <lineage>
        <taxon>Bacteria</taxon>
        <taxon>Pseudomonadati</taxon>
        <taxon>Pseudomonadota</taxon>
        <taxon>Gammaproteobacteria</taxon>
        <taxon>Pseudomonadales</taxon>
        <taxon>Pseudomonadaceae</taxon>
        <taxon>Pseudomonas</taxon>
    </lineage>
</organism>
<dbReference type="GO" id="GO:0050660">
    <property type="term" value="F:flavin adenine dinucleotide binding"/>
    <property type="evidence" value="ECO:0007669"/>
    <property type="project" value="InterPro"/>
</dbReference>
<keyword evidence="2" id="KW-0285">Flavoprotein</keyword>
<dbReference type="GO" id="GO:0008115">
    <property type="term" value="F:sarcosine oxidase activity"/>
    <property type="evidence" value="ECO:0007669"/>
    <property type="project" value="TreeGrafter"/>
</dbReference>
<dbReference type="Proteomes" id="UP000182085">
    <property type="component" value="Chromosome I"/>
</dbReference>
<evidence type="ECO:0000256" key="3">
    <source>
        <dbReference type="ARBA" id="ARBA00022827"/>
    </source>
</evidence>
<dbReference type="PANTHER" id="PTHR10961">
    <property type="entry name" value="PEROXISOMAL SARCOSINE OXIDASE"/>
    <property type="match status" value="1"/>
</dbReference>
<dbReference type="InterPro" id="IPR045170">
    <property type="entry name" value="MTOX"/>
</dbReference>
<name>A0AAE8HBF9_9PSED</name>
<evidence type="ECO:0000256" key="1">
    <source>
        <dbReference type="ARBA" id="ARBA00001974"/>
    </source>
</evidence>
<keyword evidence="5" id="KW-1133">Transmembrane helix</keyword>
<keyword evidence="5" id="KW-0472">Membrane</keyword>
<feature type="transmembrane region" description="Helical" evidence="5">
    <location>
        <begin position="12"/>
        <end position="29"/>
    </location>
</feature>
<dbReference type="InterPro" id="IPR006076">
    <property type="entry name" value="FAD-dep_OxRdtase"/>
</dbReference>
<dbReference type="EMBL" id="LT629801">
    <property type="protein sequence ID" value="SDV01977.1"/>
    <property type="molecule type" value="Genomic_DNA"/>
</dbReference>
<evidence type="ECO:0000313" key="7">
    <source>
        <dbReference type="EMBL" id="SDV01977.1"/>
    </source>
</evidence>
<keyword evidence="5" id="KW-0812">Transmembrane</keyword>
<evidence type="ECO:0000256" key="2">
    <source>
        <dbReference type="ARBA" id="ARBA00022630"/>
    </source>
</evidence>
<protein>
    <submittedName>
        <fullName evidence="7">Sarcosine oxidase</fullName>
    </submittedName>
</protein>
<evidence type="ECO:0000313" key="8">
    <source>
        <dbReference type="Proteomes" id="UP000182085"/>
    </source>
</evidence>
<dbReference type="SUPFAM" id="SSF54373">
    <property type="entry name" value="FAD-linked reductases, C-terminal domain"/>
    <property type="match status" value="1"/>
</dbReference>
<reference evidence="7 8" key="1">
    <citation type="submission" date="2016-10" db="EMBL/GenBank/DDBJ databases">
        <authorList>
            <person name="Varghese N."/>
            <person name="Submissions S."/>
        </authorList>
    </citation>
    <scope>NUCLEOTIDE SEQUENCE [LARGE SCALE GENOMIC DNA]</scope>
    <source>
        <strain evidence="7 8">BS2777</strain>
    </source>
</reference>
<keyword evidence="3" id="KW-0274">FAD</keyword>
<gene>
    <name evidence="7" type="ORF">SAMN04490209_1915</name>
</gene>
<dbReference type="NCBIfam" id="NF008425">
    <property type="entry name" value="PRK11259.1"/>
    <property type="match status" value="1"/>
</dbReference>
<evidence type="ECO:0000259" key="6">
    <source>
        <dbReference type="Pfam" id="PF01266"/>
    </source>
</evidence>
<keyword evidence="8" id="KW-1185">Reference proteome</keyword>
<dbReference type="SUPFAM" id="SSF51905">
    <property type="entry name" value="FAD/NAD(P)-binding domain"/>
    <property type="match status" value="1"/>
</dbReference>
<proteinExistence type="predicted"/>
<sequence>MRIKKVNNHYDVIVIGLGIMGAATLWRSPKNSSKIMGIDASSPTYSRGSSQGASRIFRQAYWKGCKYLPLLRQANLLWNELEQTSQMQLIVRTGGIFIGHEHSRLVAGSINTAMEGSVDHKIWTGLKIKNNFPAFNISEQMKGVFEPGAYAISASNARSCMLNQAVKSGATAVFGDCVTAIENHKRGVLVKTRRGQIYVAKSVIVTTGPWIAKYLMPELNHLLDPRQVPVYWFKPKNSSKQLFSADHFPVFLYERQDGSLLYGLPSICNSEPGVKIGFHNRQQTSENPQWKSVPVQDNYINDISEAVSLIFPELEKKPICAINCYYTMSIDESFLIDRSQIMESVYFASVCSGHGFKFAPAIGDALANMAFERQCAVPLSEFGVQRFNSISCKF</sequence>
<dbReference type="Gene3D" id="3.50.50.60">
    <property type="entry name" value="FAD/NAD(P)-binding domain"/>
    <property type="match status" value="1"/>
</dbReference>
<evidence type="ECO:0000256" key="4">
    <source>
        <dbReference type="ARBA" id="ARBA00023002"/>
    </source>
</evidence>
<dbReference type="AlphaFoldDB" id="A0AAE8HBF9"/>